<dbReference type="GO" id="GO:0008360">
    <property type="term" value="P:regulation of cell shape"/>
    <property type="evidence" value="ECO:0007669"/>
    <property type="project" value="UniProtKB-KW"/>
</dbReference>
<keyword evidence="6 7" id="KW-0472">Membrane</keyword>
<sequence length="63" mass="6765">VLSAVRHALLLCLAFVLQTTWIPHIQIAGIVPDLVLLLVVFIALTSGHLQATIFGFAIGLCQD</sequence>
<evidence type="ECO:0000256" key="2">
    <source>
        <dbReference type="ARBA" id="ARBA00022475"/>
    </source>
</evidence>
<feature type="transmembrane region" description="Helical" evidence="7">
    <location>
        <begin position="38"/>
        <end position="61"/>
    </location>
</feature>
<feature type="non-terminal residue" evidence="8">
    <location>
        <position position="63"/>
    </location>
</feature>
<accession>A0A382QGS1</accession>
<dbReference type="NCBIfam" id="TIGR03426">
    <property type="entry name" value="shape_MreD"/>
    <property type="match status" value="1"/>
</dbReference>
<dbReference type="GO" id="GO:0005886">
    <property type="term" value="C:plasma membrane"/>
    <property type="evidence" value="ECO:0007669"/>
    <property type="project" value="UniProtKB-SubCell"/>
</dbReference>
<evidence type="ECO:0000313" key="8">
    <source>
        <dbReference type="EMBL" id="SVC84734.1"/>
    </source>
</evidence>
<evidence type="ECO:0000256" key="4">
    <source>
        <dbReference type="ARBA" id="ARBA00022960"/>
    </source>
</evidence>
<evidence type="ECO:0000256" key="1">
    <source>
        <dbReference type="ARBA" id="ARBA00004651"/>
    </source>
</evidence>
<dbReference type="AlphaFoldDB" id="A0A382QGS1"/>
<comment type="subcellular location">
    <subcellularLocation>
        <location evidence="1">Cell membrane</location>
        <topology evidence="1">Multi-pass membrane protein</topology>
    </subcellularLocation>
</comment>
<dbReference type="Pfam" id="PF04093">
    <property type="entry name" value="MreD"/>
    <property type="match status" value="1"/>
</dbReference>
<keyword evidence="2" id="KW-1003">Cell membrane</keyword>
<dbReference type="InterPro" id="IPR007227">
    <property type="entry name" value="Cell_shape_determining_MreD"/>
</dbReference>
<organism evidence="8">
    <name type="scientific">marine metagenome</name>
    <dbReference type="NCBI Taxonomy" id="408172"/>
    <lineage>
        <taxon>unclassified sequences</taxon>
        <taxon>metagenomes</taxon>
        <taxon>ecological metagenomes</taxon>
    </lineage>
</organism>
<evidence type="ECO:0000256" key="5">
    <source>
        <dbReference type="ARBA" id="ARBA00022989"/>
    </source>
</evidence>
<evidence type="ECO:0000256" key="7">
    <source>
        <dbReference type="SAM" id="Phobius"/>
    </source>
</evidence>
<keyword evidence="3 7" id="KW-0812">Transmembrane</keyword>
<dbReference type="EMBL" id="UINC01114431">
    <property type="protein sequence ID" value="SVC84734.1"/>
    <property type="molecule type" value="Genomic_DNA"/>
</dbReference>
<evidence type="ECO:0000256" key="3">
    <source>
        <dbReference type="ARBA" id="ARBA00022692"/>
    </source>
</evidence>
<proteinExistence type="predicted"/>
<feature type="non-terminal residue" evidence="8">
    <location>
        <position position="1"/>
    </location>
</feature>
<protein>
    <recommendedName>
        <fullName evidence="9">Rod shape-determining protein MreD</fullName>
    </recommendedName>
</protein>
<evidence type="ECO:0008006" key="9">
    <source>
        <dbReference type="Google" id="ProtNLM"/>
    </source>
</evidence>
<evidence type="ECO:0000256" key="6">
    <source>
        <dbReference type="ARBA" id="ARBA00023136"/>
    </source>
</evidence>
<reference evidence="8" key="1">
    <citation type="submission" date="2018-05" db="EMBL/GenBank/DDBJ databases">
        <authorList>
            <person name="Lanie J.A."/>
            <person name="Ng W.-L."/>
            <person name="Kazmierczak K.M."/>
            <person name="Andrzejewski T.M."/>
            <person name="Davidsen T.M."/>
            <person name="Wayne K.J."/>
            <person name="Tettelin H."/>
            <person name="Glass J.I."/>
            <person name="Rusch D."/>
            <person name="Podicherti R."/>
            <person name="Tsui H.-C.T."/>
            <person name="Winkler M.E."/>
        </authorList>
    </citation>
    <scope>NUCLEOTIDE SEQUENCE</scope>
</reference>
<keyword evidence="5 7" id="KW-1133">Transmembrane helix</keyword>
<gene>
    <name evidence="8" type="ORF">METZ01_LOCUS337588</name>
</gene>
<name>A0A382QGS1_9ZZZZ</name>
<keyword evidence="4" id="KW-0133">Cell shape</keyword>